<sequence length="111" mass="12390">MSDDGQFAIDAVADDDQQLAILRWLDDNAPVSEKQVAQRVRASPVADLDLGELLWLYRRLGLLTRITRPDGPYLDTTSTVESMVSQPSTEQGERSRSIGTTPTDRWARDLS</sequence>
<reference evidence="2 3" key="1">
    <citation type="journal article" date="2019" name="Int. J. Syst. Evol. Microbiol.">
        <title>The Global Catalogue of Microorganisms (GCM) 10K type strain sequencing project: providing services to taxonomists for standard genome sequencing and annotation.</title>
        <authorList>
            <consortium name="The Broad Institute Genomics Platform"/>
            <consortium name="The Broad Institute Genome Sequencing Center for Infectious Disease"/>
            <person name="Wu L."/>
            <person name="Ma J."/>
        </authorList>
    </citation>
    <scope>NUCLEOTIDE SEQUENCE [LARGE SCALE GENOMIC DNA]</scope>
    <source>
        <strain evidence="2 3">CGMCC 1.12543</strain>
    </source>
</reference>
<name>A0ABD5RPF7_9EURY</name>
<organism evidence="2 3">
    <name type="scientific">Halomarina salina</name>
    <dbReference type="NCBI Taxonomy" id="1872699"/>
    <lineage>
        <taxon>Archaea</taxon>
        <taxon>Methanobacteriati</taxon>
        <taxon>Methanobacteriota</taxon>
        <taxon>Stenosarchaea group</taxon>
        <taxon>Halobacteria</taxon>
        <taxon>Halobacteriales</taxon>
        <taxon>Natronomonadaceae</taxon>
        <taxon>Halomarina</taxon>
    </lineage>
</organism>
<evidence type="ECO:0000313" key="2">
    <source>
        <dbReference type="EMBL" id="MFC5972124.1"/>
    </source>
</evidence>
<evidence type="ECO:0008006" key="4">
    <source>
        <dbReference type="Google" id="ProtNLM"/>
    </source>
</evidence>
<dbReference type="RefSeq" id="WP_247415164.1">
    <property type="nucleotide sequence ID" value="NZ_JALLGW010000001.1"/>
</dbReference>
<gene>
    <name evidence="2" type="ORF">ACFPYI_12360</name>
</gene>
<comment type="caution">
    <text evidence="2">The sequence shown here is derived from an EMBL/GenBank/DDBJ whole genome shotgun (WGS) entry which is preliminary data.</text>
</comment>
<evidence type="ECO:0000313" key="3">
    <source>
        <dbReference type="Proteomes" id="UP001596099"/>
    </source>
</evidence>
<feature type="region of interest" description="Disordered" evidence="1">
    <location>
        <begin position="74"/>
        <end position="111"/>
    </location>
</feature>
<proteinExistence type="predicted"/>
<protein>
    <recommendedName>
        <fullName evidence="4">MarR family transcriptional regulator</fullName>
    </recommendedName>
</protein>
<dbReference type="Proteomes" id="UP001596099">
    <property type="component" value="Unassembled WGS sequence"/>
</dbReference>
<keyword evidence="3" id="KW-1185">Reference proteome</keyword>
<evidence type="ECO:0000256" key="1">
    <source>
        <dbReference type="SAM" id="MobiDB-lite"/>
    </source>
</evidence>
<dbReference type="EMBL" id="JBHSQH010000001">
    <property type="protein sequence ID" value="MFC5972124.1"/>
    <property type="molecule type" value="Genomic_DNA"/>
</dbReference>
<dbReference type="AlphaFoldDB" id="A0ABD5RPF7"/>
<accession>A0ABD5RPF7</accession>
<feature type="compositionally biased region" description="Polar residues" evidence="1">
    <location>
        <begin position="75"/>
        <end position="90"/>
    </location>
</feature>